<dbReference type="EMBL" id="UGMS01000001">
    <property type="protein sequence ID" value="STV71785.1"/>
    <property type="molecule type" value="Genomic_DNA"/>
</dbReference>
<organism evidence="1 2">
    <name type="scientific">Klebsiella michiganensis</name>
    <dbReference type="NCBI Taxonomy" id="1134687"/>
    <lineage>
        <taxon>Bacteria</taxon>
        <taxon>Pseudomonadati</taxon>
        <taxon>Pseudomonadota</taxon>
        <taxon>Gammaproteobacteria</taxon>
        <taxon>Enterobacterales</taxon>
        <taxon>Enterobacteriaceae</taxon>
        <taxon>Klebsiella/Raoultella group</taxon>
        <taxon>Klebsiella</taxon>
    </lineage>
</organism>
<dbReference type="AlphaFoldDB" id="A0A7H4MZX1"/>
<reference evidence="1 2" key="1">
    <citation type="submission" date="2018-06" db="EMBL/GenBank/DDBJ databases">
        <authorList>
            <consortium name="Pathogen Informatics"/>
            <person name="Doyle S."/>
        </authorList>
    </citation>
    <scope>NUCLEOTIDE SEQUENCE [LARGE SCALE GENOMIC DNA]</scope>
    <source>
        <strain evidence="1 2">NCTC11685</strain>
    </source>
</reference>
<accession>A0A7H4MZX1</accession>
<gene>
    <name evidence="1" type="ORF">NCTC11685_00535</name>
</gene>
<protein>
    <submittedName>
        <fullName evidence="1">Uncharacterized protein</fullName>
    </submittedName>
</protein>
<comment type="caution">
    <text evidence="1">The sequence shown here is derived from an EMBL/GenBank/DDBJ whole genome shotgun (WGS) entry which is preliminary data.</text>
</comment>
<evidence type="ECO:0000313" key="1">
    <source>
        <dbReference type="EMBL" id="STV71785.1"/>
    </source>
</evidence>
<name>A0A7H4MZX1_9ENTR</name>
<dbReference type="Proteomes" id="UP000254863">
    <property type="component" value="Unassembled WGS sequence"/>
</dbReference>
<sequence>MFPGQFVAYDTELFNGMQKRGGGFIRTVQAQVVLQFRRARGKQRPRTDANAQGECATMYL</sequence>
<proteinExistence type="predicted"/>
<evidence type="ECO:0000313" key="2">
    <source>
        <dbReference type="Proteomes" id="UP000254863"/>
    </source>
</evidence>